<dbReference type="SMART" id="SM00512">
    <property type="entry name" value="Skp1"/>
    <property type="match status" value="1"/>
</dbReference>
<dbReference type="OrthoDB" id="249087at2759"/>
<dbReference type="PANTHER" id="PTHR20648">
    <property type="entry name" value="ELONGIN-C"/>
    <property type="match status" value="1"/>
</dbReference>
<name>A0A4U0TSM5_9PEZI</name>
<dbReference type="Gene3D" id="3.30.710.10">
    <property type="entry name" value="Potassium Channel Kv1.1, Chain A"/>
    <property type="match status" value="1"/>
</dbReference>
<dbReference type="InterPro" id="IPR001232">
    <property type="entry name" value="SKP1-like"/>
</dbReference>
<gene>
    <name evidence="7" type="ORF">B0A50_05931</name>
</gene>
<dbReference type="InterPro" id="IPR011333">
    <property type="entry name" value="SKP1/BTB/POZ_sf"/>
</dbReference>
<dbReference type="AlphaFoldDB" id="A0A4U0TSM5"/>
<dbReference type="InterPro" id="IPR039948">
    <property type="entry name" value="ELC1"/>
</dbReference>
<evidence type="ECO:0000313" key="7">
    <source>
        <dbReference type="EMBL" id="TKA25233.1"/>
    </source>
</evidence>
<reference evidence="7 8" key="1">
    <citation type="submission" date="2017-03" db="EMBL/GenBank/DDBJ databases">
        <title>Genomes of endolithic fungi from Antarctica.</title>
        <authorList>
            <person name="Coleine C."/>
            <person name="Masonjones S."/>
            <person name="Stajich J.E."/>
        </authorList>
    </citation>
    <scope>NUCLEOTIDE SEQUENCE [LARGE SCALE GENOMIC DNA]</scope>
    <source>
        <strain evidence="7 8">CCFEE 6315</strain>
    </source>
</reference>
<accession>A0A4U0TSM5</accession>
<comment type="caution">
    <text evidence="7">The sequence shown here is derived from an EMBL/GenBank/DDBJ whole genome shotgun (WGS) entry which is preliminary data.</text>
</comment>
<dbReference type="GO" id="GO:0006511">
    <property type="term" value="P:ubiquitin-dependent protein catabolic process"/>
    <property type="evidence" value="ECO:0007669"/>
    <property type="project" value="InterPro"/>
</dbReference>
<dbReference type="FunFam" id="3.30.710.10:FF:000035">
    <property type="entry name" value="Elongin C transcription elongation factor"/>
    <property type="match status" value="1"/>
</dbReference>
<evidence type="ECO:0000259" key="6">
    <source>
        <dbReference type="Pfam" id="PF03931"/>
    </source>
</evidence>
<dbReference type="GO" id="GO:0005634">
    <property type="term" value="C:nucleus"/>
    <property type="evidence" value="ECO:0007669"/>
    <property type="project" value="UniProtKB-SubCell"/>
</dbReference>
<dbReference type="InterPro" id="IPR016073">
    <property type="entry name" value="Skp1_comp_POZ"/>
</dbReference>
<comment type="subcellular location">
    <subcellularLocation>
        <location evidence="1">Nucleus</location>
    </subcellularLocation>
</comment>
<evidence type="ECO:0000313" key="8">
    <source>
        <dbReference type="Proteomes" id="UP000308549"/>
    </source>
</evidence>
<comment type="similarity">
    <text evidence="2">Belongs to the SKP1 family.</text>
</comment>
<dbReference type="SUPFAM" id="SSF54695">
    <property type="entry name" value="POZ domain"/>
    <property type="match status" value="1"/>
</dbReference>
<evidence type="ECO:0000256" key="3">
    <source>
        <dbReference type="ARBA" id="ARBA00021347"/>
    </source>
</evidence>
<evidence type="ECO:0000256" key="2">
    <source>
        <dbReference type="ARBA" id="ARBA00009993"/>
    </source>
</evidence>
<evidence type="ECO:0000256" key="5">
    <source>
        <dbReference type="ARBA" id="ARBA00045385"/>
    </source>
</evidence>
<feature type="domain" description="SKP1 component POZ" evidence="6">
    <location>
        <begin position="7"/>
        <end position="69"/>
    </location>
</feature>
<keyword evidence="4" id="KW-0539">Nucleus</keyword>
<proteinExistence type="inferred from homology"/>
<evidence type="ECO:0000256" key="4">
    <source>
        <dbReference type="ARBA" id="ARBA00023242"/>
    </source>
</evidence>
<sequence>MASQTDYVTLISNDDFSFVVQRSAACISPAIRKMLDPQSMFMEAKTNTIRFDNFNALVLEKVCEYFYYNERNKDARDVPDPELPTELVLELLMAGDYLDC</sequence>
<dbReference type="Pfam" id="PF03931">
    <property type="entry name" value="Skp1_POZ"/>
    <property type="match status" value="1"/>
</dbReference>
<dbReference type="Proteomes" id="UP000308549">
    <property type="component" value="Unassembled WGS sequence"/>
</dbReference>
<organism evidence="7 8">
    <name type="scientific">Salinomyces thailandicus</name>
    <dbReference type="NCBI Taxonomy" id="706561"/>
    <lineage>
        <taxon>Eukaryota</taxon>
        <taxon>Fungi</taxon>
        <taxon>Dikarya</taxon>
        <taxon>Ascomycota</taxon>
        <taxon>Pezizomycotina</taxon>
        <taxon>Dothideomycetes</taxon>
        <taxon>Dothideomycetidae</taxon>
        <taxon>Mycosphaerellales</taxon>
        <taxon>Teratosphaeriaceae</taxon>
        <taxon>Salinomyces</taxon>
    </lineage>
</organism>
<dbReference type="EMBL" id="NAJL01000037">
    <property type="protein sequence ID" value="TKA25233.1"/>
    <property type="molecule type" value="Genomic_DNA"/>
</dbReference>
<comment type="function">
    <text evidence="5">Essential component of the SCF (SKP1-CUL1-F-box protein) E3 ubiquitin ligase complexes, which mediate the ubiquitination and subsequent proteasomal degradation of target proteins. Controls sulfur metabolite repression, probably by mediating the inactivation or degradation of the metR transcription factor.</text>
</comment>
<keyword evidence="8" id="KW-1185">Reference proteome</keyword>
<protein>
    <recommendedName>
        <fullName evidence="3">Elongin-C</fullName>
    </recommendedName>
</protein>
<dbReference type="CDD" id="cd18321">
    <property type="entry name" value="BTB_POZ_EloC"/>
    <property type="match status" value="1"/>
</dbReference>
<evidence type="ECO:0000256" key="1">
    <source>
        <dbReference type="ARBA" id="ARBA00004123"/>
    </source>
</evidence>